<reference evidence="1" key="1">
    <citation type="submission" date="2021-03" db="EMBL/GenBank/DDBJ databases">
        <title>Antimicrobial resistance genes in bacteria isolated from Japanese honey, and their potential for conferring macrolide and lincosamide resistance in the American foulbrood pathogen Paenibacillus larvae.</title>
        <authorList>
            <person name="Okamoto M."/>
            <person name="Kumagai M."/>
            <person name="Kanamori H."/>
            <person name="Takamatsu D."/>
        </authorList>
    </citation>
    <scope>NUCLEOTIDE SEQUENCE</scope>
    <source>
        <strain evidence="1">J41TS4</strain>
    </source>
</reference>
<accession>A0A919Y7T8</accession>
<protein>
    <submittedName>
        <fullName evidence="1">Uncharacterized protein</fullName>
    </submittedName>
</protein>
<dbReference type="EMBL" id="BORS01000014">
    <property type="protein sequence ID" value="GIO44073.1"/>
    <property type="molecule type" value="Genomic_DNA"/>
</dbReference>
<evidence type="ECO:0000313" key="1">
    <source>
        <dbReference type="EMBL" id="GIO44073.1"/>
    </source>
</evidence>
<name>A0A919Y7T8_9BACL</name>
<keyword evidence="2" id="KW-1185">Reference proteome</keyword>
<organism evidence="1 2">
    <name type="scientific">Paenibacillus apis</name>
    <dbReference type="NCBI Taxonomy" id="1792174"/>
    <lineage>
        <taxon>Bacteria</taxon>
        <taxon>Bacillati</taxon>
        <taxon>Bacillota</taxon>
        <taxon>Bacilli</taxon>
        <taxon>Bacillales</taxon>
        <taxon>Paenibacillaceae</taxon>
        <taxon>Paenibacillus</taxon>
    </lineage>
</organism>
<comment type="caution">
    <text evidence="1">The sequence shown here is derived from an EMBL/GenBank/DDBJ whole genome shotgun (WGS) entry which is preliminary data.</text>
</comment>
<sequence>MSLNRFGVRLALAQFGRGGYTPRANHRWRAGGYDFPIVKVLRNVKNEYSKKEAGKGRGEAGSSVVFKD</sequence>
<proteinExistence type="predicted"/>
<dbReference type="Proteomes" id="UP000678895">
    <property type="component" value="Unassembled WGS sequence"/>
</dbReference>
<gene>
    <name evidence="1" type="ORF">J41TS4_38310</name>
</gene>
<evidence type="ECO:0000313" key="2">
    <source>
        <dbReference type="Proteomes" id="UP000678895"/>
    </source>
</evidence>
<dbReference type="AlphaFoldDB" id="A0A919Y7T8"/>